<organism evidence="1 2">
    <name type="scientific">Tectimicrobiota bacterium</name>
    <dbReference type="NCBI Taxonomy" id="2528274"/>
    <lineage>
        <taxon>Bacteria</taxon>
        <taxon>Pseudomonadati</taxon>
        <taxon>Nitrospinota/Tectimicrobiota group</taxon>
        <taxon>Candidatus Tectimicrobiota</taxon>
    </lineage>
</organism>
<dbReference type="Proteomes" id="UP000769766">
    <property type="component" value="Unassembled WGS sequence"/>
</dbReference>
<dbReference type="PANTHER" id="PTHR36573">
    <property type="entry name" value="INTERMEMBRANE PHOSPHOLIPID TRANSPORT SYSTEM BINDING PROTEIN MLAC"/>
    <property type="match status" value="1"/>
</dbReference>
<gene>
    <name evidence="1" type="ORF">HYY20_04020</name>
</gene>
<evidence type="ECO:0000313" key="2">
    <source>
        <dbReference type="Proteomes" id="UP000769766"/>
    </source>
</evidence>
<protein>
    <submittedName>
        <fullName evidence="1">ABC transporter substrate-binding protein</fullName>
    </submittedName>
</protein>
<comment type="caution">
    <text evidence="1">The sequence shown here is derived from an EMBL/GenBank/DDBJ whole genome shotgun (WGS) entry which is preliminary data.</text>
</comment>
<name>A0A932CM84_UNCTE</name>
<dbReference type="EMBL" id="JACPRF010000125">
    <property type="protein sequence ID" value="MBI2876026.1"/>
    <property type="molecule type" value="Genomic_DNA"/>
</dbReference>
<sequence length="204" mass="23715">MMRKVPKTILWGMAPWIMGVLLSSPVAWGGEPTNQLKQSVDRIISILTDPQYKTPGQKEERRAAIRRTADERFNWEEMSRRSLGPRWREISEAEKKEFVKLYSDLLEKNYISKIEDYSGEKVIYVNDTVDGDYATVQTKILTKKGTEVPLNYRLLKENNKWFIYDVVIAGVSLINNYRSQFNSILLHSSFKDLLEKMKSKQTTG</sequence>
<dbReference type="InterPro" id="IPR008869">
    <property type="entry name" value="MlaC/ttg2D"/>
</dbReference>
<dbReference type="PIRSF" id="PIRSF004649">
    <property type="entry name" value="MlaC"/>
    <property type="match status" value="1"/>
</dbReference>
<evidence type="ECO:0000313" key="1">
    <source>
        <dbReference type="EMBL" id="MBI2876026.1"/>
    </source>
</evidence>
<dbReference type="Pfam" id="PF05494">
    <property type="entry name" value="MlaC"/>
    <property type="match status" value="1"/>
</dbReference>
<accession>A0A932CM84</accession>
<proteinExistence type="predicted"/>
<dbReference type="InterPro" id="IPR042245">
    <property type="entry name" value="Tgt2/MlaC_sf"/>
</dbReference>
<dbReference type="AlphaFoldDB" id="A0A932CM84"/>
<reference evidence="1" key="1">
    <citation type="submission" date="2020-07" db="EMBL/GenBank/DDBJ databases">
        <title>Huge and variable diversity of episymbiotic CPR bacteria and DPANN archaea in groundwater ecosystems.</title>
        <authorList>
            <person name="He C.Y."/>
            <person name="Keren R."/>
            <person name="Whittaker M."/>
            <person name="Farag I.F."/>
            <person name="Doudna J."/>
            <person name="Cate J.H.D."/>
            <person name="Banfield J.F."/>
        </authorList>
    </citation>
    <scope>NUCLEOTIDE SEQUENCE</scope>
    <source>
        <strain evidence="1">NC_groundwater_672_Ag_B-0.1um_62_36</strain>
    </source>
</reference>
<dbReference type="PANTHER" id="PTHR36573:SF1">
    <property type="entry name" value="INTERMEMBRANE PHOSPHOLIPID TRANSPORT SYSTEM BINDING PROTEIN MLAC"/>
    <property type="match status" value="1"/>
</dbReference>
<dbReference type="Gene3D" id="3.10.450.710">
    <property type="entry name" value="Tgt2/MlaC"/>
    <property type="match status" value="1"/>
</dbReference>